<dbReference type="Gene3D" id="2.40.50.140">
    <property type="entry name" value="Nucleic acid-binding proteins"/>
    <property type="match status" value="1"/>
</dbReference>
<dbReference type="FunFam" id="2.40.50.140:FF:000528">
    <property type="entry name" value="Putative asparaginyl-tRNA synthetase"/>
    <property type="match status" value="1"/>
</dbReference>
<dbReference type="Gene3D" id="1.10.10.2420">
    <property type="match status" value="1"/>
</dbReference>
<evidence type="ECO:0000256" key="4">
    <source>
        <dbReference type="ARBA" id="ARBA00022490"/>
    </source>
</evidence>
<comment type="subcellular location">
    <subcellularLocation>
        <location evidence="1">Cytoplasm</location>
    </subcellularLocation>
</comment>
<keyword evidence="14" id="KW-1185">Reference proteome</keyword>
<comment type="caution">
    <text evidence="13">The sequence shown here is derived from an EMBL/GenBank/DDBJ whole genome shotgun (WGS) entry which is preliminary data.</text>
</comment>
<dbReference type="OrthoDB" id="1931232at2759"/>
<protein>
    <recommendedName>
        <fullName evidence="3">asparagine--tRNA ligase</fullName>
        <ecNumber evidence="3">6.1.1.22</ecNumber>
    </recommendedName>
    <alternativeName>
        <fullName evidence="10">Asparaginyl-tRNA synthetase</fullName>
    </alternativeName>
</protein>
<dbReference type="CDD" id="cd00776">
    <property type="entry name" value="AsxRS_core"/>
    <property type="match status" value="1"/>
</dbReference>
<dbReference type="Proteomes" id="UP000674318">
    <property type="component" value="Unassembled WGS sequence"/>
</dbReference>
<dbReference type="SUPFAM" id="SSF55681">
    <property type="entry name" value="Class II aaRS and biotin synthetases"/>
    <property type="match status" value="1"/>
</dbReference>
<evidence type="ECO:0000256" key="11">
    <source>
        <dbReference type="ARBA" id="ARBA00047844"/>
    </source>
</evidence>
<evidence type="ECO:0000256" key="3">
    <source>
        <dbReference type="ARBA" id="ARBA00012816"/>
    </source>
</evidence>
<comment type="catalytic activity">
    <reaction evidence="11">
        <text>tRNA(Asn) + L-asparagine + ATP = L-asparaginyl-tRNA(Asn) + AMP + diphosphate + H(+)</text>
        <dbReference type="Rhea" id="RHEA:11180"/>
        <dbReference type="Rhea" id="RHEA-COMP:9659"/>
        <dbReference type="Rhea" id="RHEA-COMP:9674"/>
        <dbReference type="ChEBI" id="CHEBI:15378"/>
        <dbReference type="ChEBI" id="CHEBI:30616"/>
        <dbReference type="ChEBI" id="CHEBI:33019"/>
        <dbReference type="ChEBI" id="CHEBI:58048"/>
        <dbReference type="ChEBI" id="CHEBI:78442"/>
        <dbReference type="ChEBI" id="CHEBI:78515"/>
        <dbReference type="ChEBI" id="CHEBI:456215"/>
        <dbReference type="EC" id="6.1.1.22"/>
    </reaction>
</comment>
<keyword evidence="8" id="KW-0648">Protein biosynthesis</keyword>
<dbReference type="Gene3D" id="3.30.930.10">
    <property type="entry name" value="Bira Bifunctional Protein, Domain 2"/>
    <property type="match status" value="1"/>
</dbReference>
<evidence type="ECO:0000256" key="8">
    <source>
        <dbReference type="ARBA" id="ARBA00022917"/>
    </source>
</evidence>
<gene>
    <name evidence="13" type="ORF">JKF63_01800</name>
</gene>
<name>A0A836I5M0_9TRYP</name>
<keyword evidence="5" id="KW-0436">Ligase</keyword>
<dbReference type="SUPFAM" id="SSF50249">
    <property type="entry name" value="Nucleic acid-binding proteins"/>
    <property type="match status" value="1"/>
</dbReference>
<evidence type="ECO:0000313" key="14">
    <source>
        <dbReference type="Proteomes" id="UP000674318"/>
    </source>
</evidence>
<reference evidence="13 14" key="1">
    <citation type="submission" date="2021-02" db="EMBL/GenBank/DDBJ databases">
        <title>Porcisia hertigi Genome sequencing and assembly.</title>
        <authorList>
            <person name="Almutairi H."/>
            <person name="Gatherer D."/>
        </authorList>
    </citation>
    <scope>NUCLEOTIDE SEQUENCE [LARGE SCALE GENOMIC DNA]</scope>
    <source>
        <strain evidence="13 14">C119</strain>
    </source>
</reference>
<dbReference type="RefSeq" id="XP_067754003.1">
    <property type="nucleotide sequence ID" value="XM_067897846.1"/>
</dbReference>
<organism evidence="13 14">
    <name type="scientific">Porcisia hertigi</name>
    <dbReference type="NCBI Taxonomy" id="2761500"/>
    <lineage>
        <taxon>Eukaryota</taxon>
        <taxon>Discoba</taxon>
        <taxon>Euglenozoa</taxon>
        <taxon>Kinetoplastea</taxon>
        <taxon>Metakinetoplastina</taxon>
        <taxon>Trypanosomatida</taxon>
        <taxon>Trypanosomatidae</taxon>
        <taxon>Leishmaniinae</taxon>
        <taxon>Porcisia</taxon>
    </lineage>
</organism>
<dbReference type="InterPro" id="IPR045864">
    <property type="entry name" value="aa-tRNA-synth_II/BPL/LPL"/>
</dbReference>
<feature type="domain" description="Aminoacyl-transfer RNA synthetases class-II family profile" evidence="12">
    <location>
        <begin position="582"/>
        <end position="891"/>
    </location>
</feature>
<keyword evidence="4" id="KW-0963">Cytoplasm</keyword>
<dbReference type="AlphaFoldDB" id="A0A836I5M0"/>
<evidence type="ECO:0000259" key="12">
    <source>
        <dbReference type="PROSITE" id="PS50862"/>
    </source>
</evidence>
<dbReference type="GeneID" id="94287923"/>
<dbReference type="EMBL" id="JAFJZO010000034">
    <property type="protein sequence ID" value="KAG5493968.1"/>
    <property type="molecule type" value="Genomic_DNA"/>
</dbReference>
<dbReference type="PRINTS" id="PR01042">
    <property type="entry name" value="TRNASYNTHASP"/>
</dbReference>
<dbReference type="KEGG" id="phet:94287923"/>
<dbReference type="InterPro" id="IPR006195">
    <property type="entry name" value="aa-tRNA-synth_II"/>
</dbReference>
<dbReference type="InterPro" id="IPR007639">
    <property type="entry name" value="Gln-tRNA-synth_Ib_RNA-bd_N"/>
</dbReference>
<sequence length="899" mass="100015">MCPNTIARLQQSQVVRQRVCLLSTLQALWSSAAARFTGVESEARCWGAARQMNLAMLVEKLDASAVGTADSVGLTMERATIFKATSPPNAPRRDTTECHCSVPDPVSLHPPSPAALVPWWSPDFCMHRCAFRPSALYLGATTSVTSPLRQLSFPSTHVLPCPFSSLASPWCSLRHRRVLPSPHNHHHHRSLCLPPHTPCRAITIQSHAVLLLKAANVKGIYTRPKYKMESEQQRAAAVEQLKTVVGLDDKGAKDLSTKPERVADVLAFFAQHKVGEDSPREQKVMLFNVWTKVKKPVHRDPVASFILDGKLDSTQKVDAAIKFVNAADGEAVDTAAMSVECGVGVTVSRADVEKTVADVLATEDTSTLKAKWDKNPNMMLGQMRRVAALRWADVEHVRAALEKQVPERVKDVIVEVKPAVAAPNAGTDEAAVGSKKEVAVCPKSANFIAVAQGLPRSRIGELPSHKTGVPVYVVGWAHRTRHQSRMSFVVLRDGSGFIQCVFDGATEPFHRESCIAIRGTLRHEPKAKSELQPPMELHVDEYAIVGNSDGTIETIITAESSIDKLYDQRHIVARGTVASSVLKVRHELLRAFREYFWSRHYYEVTPPTLVQTQVEGGSTLFDVLYYGENAYLTQSSQLYLETVTASLGNVYCCLPSYRAEKSKTKRHLSEFTHLEVEYDVCSFEGFLSHLEEMICAVIHTVIERAGNFVAMLNPSQLIDPNGSVNDPANYKFTPKRPFRRLRYSDAIQFCNENGILNTETGKPFEFGEDITDQPERAMVAKLGEFVLMTHFPAQMKSFYMQRDPEDTTLTESVDVLAPGIGEVVGGSMRMYNYDELLEAYKREGLDPSTYYWYTDQRRYGGAPHGGFGLGVERLLVWLLNLDSVKDACMYPRYMGRCKP</sequence>
<dbReference type="GO" id="GO:0005737">
    <property type="term" value="C:cytoplasm"/>
    <property type="evidence" value="ECO:0007669"/>
    <property type="project" value="UniProtKB-SubCell"/>
</dbReference>
<dbReference type="GO" id="GO:0006421">
    <property type="term" value="P:asparaginyl-tRNA aminoacylation"/>
    <property type="evidence" value="ECO:0007669"/>
    <property type="project" value="InterPro"/>
</dbReference>
<dbReference type="InterPro" id="IPR042558">
    <property type="entry name" value="Gln-tRNA-synth_Ib_RNA-bd_N_1"/>
</dbReference>
<dbReference type="InterPro" id="IPR002312">
    <property type="entry name" value="Asp/Asn-tRNA-synth_IIb"/>
</dbReference>
<evidence type="ECO:0000256" key="2">
    <source>
        <dbReference type="ARBA" id="ARBA00008226"/>
    </source>
</evidence>
<comment type="similarity">
    <text evidence="2">Belongs to the class-II aminoacyl-tRNA synthetase family.</text>
</comment>
<dbReference type="NCBIfam" id="TIGR00457">
    <property type="entry name" value="asnS"/>
    <property type="match status" value="1"/>
</dbReference>
<keyword evidence="6" id="KW-0547">Nucleotide-binding</keyword>
<dbReference type="GO" id="GO:0003676">
    <property type="term" value="F:nucleic acid binding"/>
    <property type="evidence" value="ECO:0007669"/>
    <property type="project" value="InterPro"/>
</dbReference>
<keyword evidence="9" id="KW-0030">Aminoacyl-tRNA synthetase</keyword>
<dbReference type="PANTHER" id="PTHR22594:SF16">
    <property type="entry name" value="ASPARAGINE--TRNA LIGASE, CYTOPLASMIC"/>
    <property type="match status" value="1"/>
</dbReference>
<evidence type="ECO:0000256" key="9">
    <source>
        <dbReference type="ARBA" id="ARBA00023146"/>
    </source>
</evidence>
<keyword evidence="7" id="KW-0067">ATP-binding</keyword>
<dbReference type="CDD" id="cd04323">
    <property type="entry name" value="AsnRS_cyto_like_N"/>
    <property type="match status" value="1"/>
</dbReference>
<dbReference type="GO" id="GO:0004816">
    <property type="term" value="F:asparagine-tRNA ligase activity"/>
    <property type="evidence" value="ECO:0007669"/>
    <property type="project" value="UniProtKB-EC"/>
</dbReference>
<evidence type="ECO:0000256" key="7">
    <source>
        <dbReference type="ARBA" id="ARBA00022840"/>
    </source>
</evidence>
<dbReference type="GO" id="GO:0005524">
    <property type="term" value="F:ATP binding"/>
    <property type="evidence" value="ECO:0007669"/>
    <property type="project" value="UniProtKB-KW"/>
</dbReference>
<dbReference type="InterPro" id="IPR004365">
    <property type="entry name" value="NA-bd_OB_tRNA"/>
</dbReference>
<evidence type="ECO:0000256" key="10">
    <source>
        <dbReference type="ARBA" id="ARBA00029886"/>
    </source>
</evidence>
<dbReference type="InterPro" id="IPR004364">
    <property type="entry name" value="Aa-tRNA-synt_II"/>
</dbReference>
<accession>A0A836I5M0</accession>
<dbReference type="EC" id="6.1.1.22" evidence="3"/>
<dbReference type="PANTHER" id="PTHR22594">
    <property type="entry name" value="ASPARTYL/LYSYL-TRNA SYNTHETASE"/>
    <property type="match status" value="1"/>
</dbReference>
<dbReference type="InterPro" id="IPR042559">
    <property type="entry name" value="Gln-tRNA-synth_Ib_RNA-bd_N_2"/>
</dbReference>
<dbReference type="FunFam" id="1.10.8.1290:FF:000002">
    <property type="entry name" value="Glutamine--tRNA ligase cytoplasmic"/>
    <property type="match status" value="1"/>
</dbReference>
<dbReference type="Gene3D" id="1.10.8.1290">
    <property type="entry name" value="Glutaminyl-tRNA synthetase, non-specific RNA binding region part 1, domain 1"/>
    <property type="match status" value="1"/>
</dbReference>
<dbReference type="PROSITE" id="PS50862">
    <property type="entry name" value="AA_TRNA_LIGASE_II"/>
    <property type="match status" value="1"/>
</dbReference>
<dbReference type="Pfam" id="PF00152">
    <property type="entry name" value="tRNA-synt_2"/>
    <property type="match status" value="1"/>
</dbReference>
<evidence type="ECO:0000256" key="6">
    <source>
        <dbReference type="ARBA" id="ARBA00022741"/>
    </source>
</evidence>
<evidence type="ECO:0000256" key="5">
    <source>
        <dbReference type="ARBA" id="ARBA00022598"/>
    </source>
</evidence>
<dbReference type="Pfam" id="PF04558">
    <property type="entry name" value="tRNA_synt_1c_R1"/>
    <property type="match status" value="1"/>
</dbReference>
<dbReference type="FunFam" id="3.30.930.10:FF:000040">
    <property type="entry name" value="Asparagine--tRNA ligase, cytoplasmic"/>
    <property type="match status" value="1"/>
</dbReference>
<dbReference type="InterPro" id="IPR004522">
    <property type="entry name" value="Asn-tRNA-ligase"/>
</dbReference>
<dbReference type="InterPro" id="IPR012340">
    <property type="entry name" value="NA-bd_OB-fold"/>
</dbReference>
<proteinExistence type="inferred from homology"/>
<dbReference type="Pfam" id="PF01336">
    <property type="entry name" value="tRNA_anti-codon"/>
    <property type="match status" value="1"/>
</dbReference>
<evidence type="ECO:0000313" key="13">
    <source>
        <dbReference type="EMBL" id="KAG5493968.1"/>
    </source>
</evidence>
<evidence type="ECO:0000256" key="1">
    <source>
        <dbReference type="ARBA" id="ARBA00004496"/>
    </source>
</evidence>